<dbReference type="GO" id="GO:0061710">
    <property type="term" value="F:L-threonylcarbamoyladenylate synthase"/>
    <property type="evidence" value="ECO:0007669"/>
    <property type="project" value="UniProtKB-EC"/>
</dbReference>
<dbReference type="SUPFAM" id="SSF55821">
    <property type="entry name" value="YrdC/RibB"/>
    <property type="match status" value="1"/>
</dbReference>
<organism evidence="13 14">
    <name type="scientific">Candidatus Kaiserbacteria bacterium GW2011_GWC2_52_8b</name>
    <dbReference type="NCBI Taxonomy" id="1618676"/>
    <lineage>
        <taxon>Bacteria</taxon>
        <taxon>Candidatus Kaiseribacteriota</taxon>
    </lineage>
</organism>
<dbReference type="EC" id="2.7.7.87" evidence="3"/>
<reference evidence="13 14" key="1">
    <citation type="journal article" date="2015" name="Nature">
        <title>rRNA introns, odd ribosomes, and small enigmatic genomes across a large radiation of phyla.</title>
        <authorList>
            <person name="Brown C.T."/>
            <person name="Hug L.A."/>
            <person name="Thomas B.C."/>
            <person name="Sharon I."/>
            <person name="Castelle C.J."/>
            <person name="Singh A."/>
            <person name="Wilkins M.J."/>
            <person name="Williams K.H."/>
            <person name="Banfield J.F."/>
        </authorList>
    </citation>
    <scope>NUCLEOTIDE SEQUENCE [LARGE SCALE GENOMIC DNA]</scope>
</reference>
<comment type="similarity">
    <text evidence="2">Belongs to the SUA5 family.</text>
</comment>
<dbReference type="NCBIfam" id="TIGR00057">
    <property type="entry name" value="L-threonylcarbamoyladenylate synthase"/>
    <property type="match status" value="1"/>
</dbReference>
<dbReference type="GO" id="GO:0003725">
    <property type="term" value="F:double-stranded RNA binding"/>
    <property type="evidence" value="ECO:0007669"/>
    <property type="project" value="InterPro"/>
</dbReference>
<evidence type="ECO:0000259" key="12">
    <source>
        <dbReference type="PROSITE" id="PS51163"/>
    </source>
</evidence>
<evidence type="ECO:0000256" key="4">
    <source>
        <dbReference type="ARBA" id="ARBA00022490"/>
    </source>
</evidence>
<keyword evidence="7" id="KW-0548">Nucleotidyltransferase</keyword>
<evidence type="ECO:0000256" key="2">
    <source>
        <dbReference type="ARBA" id="ARBA00007663"/>
    </source>
</evidence>
<evidence type="ECO:0000256" key="9">
    <source>
        <dbReference type="ARBA" id="ARBA00022840"/>
    </source>
</evidence>
<evidence type="ECO:0000313" key="13">
    <source>
        <dbReference type="EMBL" id="KKW31391.1"/>
    </source>
</evidence>
<gene>
    <name evidence="13" type="ORF">UY74_C0015G0014</name>
</gene>
<comment type="caution">
    <text evidence="13">The sequence shown here is derived from an EMBL/GenBank/DDBJ whole genome shotgun (WGS) entry which is preliminary data.</text>
</comment>
<keyword evidence="4" id="KW-0963">Cytoplasm</keyword>
<dbReference type="PROSITE" id="PS51163">
    <property type="entry name" value="YRDC"/>
    <property type="match status" value="1"/>
</dbReference>
<evidence type="ECO:0000256" key="7">
    <source>
        <dbReference type="ARBA" id="ARBA00022695"/>
    </source>
</evidence>
<proteinExistence type="inferred from homology"/>
<dbReference type="GO" id="GO:0005524">
    <property type="term" value="F:ATP binding"/>
    <property type="evidence" value="ECO:0007669"/>
    <property type="project" value="UniProtKB-KW"/>
</dbReference>
<accession>A0A0G1XKD8</accession>
<dbReference type="InterPro" id="IPR050156">
    <property type="entry name" value="TC-AMP_synthase_SUA5"/>
</dbReference>
<keyword evidence="8" id="KW-0547">Nucleotide-binding</keyword>
<evidence type="ECO:0000256" key="8">
    <source>
        <dbReference type="ARBA" id="ARBA00022741"/>
    </source>
</evidence>
<evidence type="ECO:0000256" key="1">
    <source>
        <dbReference type="ARBA" id="ARBA00004496"/>
    </source>
</evidence>
<dbReference type="PANTHER" id="PTHR17490:SF16">
    <property type="entry name" value="THREONYLCARBAMOYL-AMP SYNTHASE"/>
    <property type="match status" value="1"/>
</dbReference>
<sequence>MEIIHLSEKNVTECAKRAEEVLRSGGVVLYPTDTLYGLGADAFSDDAVEKIYAIKEREEGKPIHCIVADLAMAEKYAEVNDCARILAKEFLPGPLTLVLKKKKGIDAGITRRIETMGIRIPNNDFCFAFARAFGEPITTTSANRSGAPSARRIDGILAGLGERAKEIDLVIDAGELPKNRPSTVVDVSSGHPVILREGAILASDIWEAIRAEL</sequence>
<evidence type="ECO:0000256" key="5">
    <source>
        <dbReference type="ARBA" id="ARBA00022679"/>
    </source>
</evidence>
<dbReference type="InterPro" id="IPR017945">
    <property type="entry name" value="DHBP_synth_RibB-like_a/b_dom"/>
</dbReference>
<dbReference type="InterPro" id="IPR006070">
    <property type="entry name" value="Sua5-like_dom"/>
</dbReference>
<evidence type="ECO:0000313" key="14">
    <source>
        <dbReference type="Proteomes" id="UP000034445"/>
    </source>
</evidence>
<dbReference type="PANTHER" id="PTHR17490">
    <property type="entry name" value="SUA5"/>
    <property type="match status" value="1"/>
</dbReference>
<dbReference type="GO" id="GO:0006450">
    <property type="term" value="P:regulation of translational fidelity"/>
    <property type="evidence" value="ECO:0007669"/>
    <property type="project" value="TreeGrafter"/>
</dbReference>
<dbReference type="GO" id="GO:0008033">
    <property type="term" value="P:tRNA processing"/>
    <property type="evidence" value="ECO:0007669"/>
    <property type="project" value="UniProtKB-KW"/>
</dbReference>
<dbReference type="AlphaFoldDB" id="A0A0G1XKD8"/>
<feature type="domain" description="YrdC-like" evidence="12">
    <location>
        <begin position="12"/>
        <end position="200"/>
    </location>
</feature>
<dbReference type="Pfam" id="PF01300">
    <property type="entry name" value="Sua5_yciO_yrdC"/>
    <property type="match status" value="1"/>
</dbReference>
<evidence type="ECO:0000256" key="6">
    <source>
        <dbReference type="ARBA" id="ARBA00022694"/>
    </source>
</evidence>
<evidence type="ECO:0000256" key="3">
    <source>
        <dbReference type="ARBA" id="ARBA00012584"/>
    </source>
</evidence>
<dbReference type="EMBL" id="LCRF01000015">
    <property type="protein sequence ID" value="KKW31391.1"/>
    <property type="molecule type" value="Genomic_DNA"/>
</dbReference>
<evidence type="ECO:0000256" key="11">
    <source>
        <dbReference type="ARBA" id="ARBA00048366"/>
    </source>
</evidence>
<comment type="subcellular location">
    <subcellularLocation>
        <location evidence="1">Cytoplasm</location>
    </subcellularLocation>
</comment>
<evidence type="ECO:0000256" key="10">
    <source>
        <dbReference type="ARBA" id="ARBA00029774"/>
    </source>
</evidence>
<keyword evidence="6" id="KW-0819">tRNA processing</keyword>
<name>A0A0G1XKD8_9BACT</name>
<protein>
    <recommendedName>
        <fullName evidence="10">L-threonylcarbamoyladenylate synthase</fullName>
        <ecNumber evidence="3">2.7.7.87</ecNumber>
    </recommendedName>
    <alternativeName>
        <fullName evidence="10">L-threonylcarbamoyladenylate synthase</fullName>
    </alternativeName>
</protein>
<dbReference type="Gene3D" id="3.90.870.10">
    <property type="entry name" value="DHBP synthase"/>
    <property type="match status" value="1"/>
</dbReference>
<dbReference type="GO" id="GO:0000049">
    <property type="term" value="F:tRNA binding"/>
    <property type="evidence" value="ECO:0007669"/>
    <property type="project" value="TreeGrafter"/>
</dbReference>
<dbReference type="GO" id="GO:0005737">
    <property type="term" value="C:cytoplasm"/>
    <property type="evidence" value="ECO:0007669"/>
    <property type="project" value="UniProtKB-SubCell"/>
</dbReference>
<keyword evidence="9" id="KW-0067">ATP-binding</keyword>
<keyword evidence="5" id="KW-0808">Transferase</keyword>
<comment type="catalytic activity">
    <reaction evidence="11">
        <text>L-threonine + hydrogencarbonate + ATP = L-threonylcarbamoyladenylate + diphosphate + H2O</text>
        <dbReference type="Rhea" id="RHEA:36407"/>
        <dbReference type="ChEBI" id="CHEBI:15377"/>
        <dbReference type="ChEBI" id="CHEBI:17544"/>
        <dbReference type="ChEBI" id="CHEBI:30616"/>
        <dbReference type="ChEBI" id="CHEBI:33019"/>
        <dbReference type="ChEBI" id="CHEBI:57926"/>
        <dbReference type="ChEBI" id="CHEBI:73682"/>
        <dbReference type="EC" id="2.7.7.87"/>
    </reaction>
</comment>
<dbReference type="Proteomes" id="UP000034445">
    <property type="component" value="Unassembled WGS sequence"/>
</dbReference>